<proteinExistence type="inferred from homology"/>
<protein>
    <recommendedName>
        <fullName evidence="1 7">Transcriptional regulator MraZ</fullName>
    </recommendedName>
</protein>
<dbReference type="InterPro" id="IPR007159">
    <property type="entry name" value="SpoVT-AbrB_dom"/>
</dbReference>
<evidence type="ECO:0000256" key="3">
    <source>
        <dbReference type="ARBA" id="ARBA00022737"/>
    </source>
</evidence>
<feature type="domain" description="SpoVT-AbrB" evidence="8">
    <location>
        <begin position="83"/>
        <end position="126"/>
    </location>
</feature>
<comment type="similarity">
    <text evidence="7">Belongs to the MraZ family.</text>
</comment>
<dbReference type="InterPro" id="IPR003444">
    <property type="entry name" value="MraZ"/>
</dbReference>
<evidence type="ECO:0000256" key="6">
    <source>
        <dbReference type="ARBA" id="ARBA00023163"/>
    </source>
</evidence>
<dbReference type="Pfam" id="PF02381">
    <property type="entry name" value="MraZ"/>
    <property type="match status" value="2"/>
</dbReference>
<dbReference type="CDD" id="cd16321">
    <property type="entry name" value="MraZ_C"/>
    <property type="match status" value="1"/>
</dbReference>
<dbReference type="InterPro" id="IPR037914">
    <property type="entry name" value="SpoVT-AbrB_sf"/>
</dbReference>
<dbReference type="PANTHER" id="PTHR34701:SF1">
    <property type="entry name" value="TRANSCRIPTIONAL REGULATOR MRAZ"/>
    <property type="match status" value="1"/>
</dbReference>
<evidence type="ECO:0000256" key="1">
    <source>
        <dbReference type="ARBA" id="ARBA00013860"/>
    </source>
</evidence>
<sequence length="154" mass="17333">MNIFLSKYVNKIDTKGRVSIPASYRAALGQENFSGIIVYPSFKNNCIEACSMSHLEELSRIIQSLDPYSDERDAFETIVLGEAIQLQFDNEGRVTLPSHLTAQIGVTTQACFVGKGLVFEIWHPENFEKYLKSARLIAQDNRSILKNKHYGSGE</sequence>
<comment type="caution">
    <text evidence="9">The sequence shown here is derived from an EMBL/GenBank/DDBJ whole genome shotgun (WGS) entry which is preliminary data.</text>
</comment>
<dbReference type="InterPro" id="IPR020603">
    <property type="entry name" value="MraZ_dom"/>
</dbReference>
<dbReference type="CDD" id="cd16320">
    <property type="entry name" value="MraZ_N"/>
    <property type="match status" value="1"/>
</dbReference>
<evidence type="ECO:0000256" key="5">
    <source>
        <dbReference type="ARBA" id="ARBA00023125"/>
    </source>
</evidence>
<keyword evidence="4 7" id="KW-0805">Transcription regulation</keyword>
<dbReference type="PROSITE" id="PS51740">
    <property type="entry name" value="SPOVT_ABRB"/>
    <property type="match status" value="2"/>
</dbReference>
<evidence type="ECO:0000256" key="2">
    <source>
        <dbReference type="ARBA" id="ARBA00022490"/>
    </source>
</evidence>
<keyword evidence="5 7" id="KW-0238">DNA-binding</keyword>
<dbReference type="InterPro" id="IPR035642">
    <property type="entry name" value="MraZ_N"/>
</dbReference>
<keyword evidence="3" id="KW-0677">Repeat</keyword>
<comment type="subcellular location">
    <subcellularLocation>
        <location evidence="7">Cytoplasm</location>
        <location evidence="7">Nucleoid</location>
    </subcellularLocation>
</comment>
<keyword evidence="6 7" id="KW-0804">Transcription</keyword>
<name>A0ABU5NCH3_9RICK</name>
<reference evidence="9 10" key="1">
    <citation type="submission" date="2023-03" db="EMBL/GenBank/DDBJ databases">
        <title>Host association and intracellularity evolved multiple times independently in the Rickettsiales.</title>
        <authorList>
            <person name="Castelli M."/>
            <person name="Nardi T."/>
            <person name="Gammuto L."/>
            <person name="Bellinzona G."/>
            <person name="Sabaneyeva E."/>
            <person name="Potekhin A."/>
            <person name="Serra V."/>
            <person name="Petroni G."/>
            <person name="Sassera D."/>
        </authorList>
    </citation>
    <scope>NUCLEOTIDE SEQUENCE [LARGE SCALE GENOMIC DNA]</scope>
    <source>
        <strain evidence="9 10">Sr 2-6</strain>
    </source>
</reference>
<evidence type="ECO:0000313" key="10">
    <source>
        <dbReference type="Proteomes" id="UP001291687"/>
    </source>
</evidence>
<dbReference type="RefSeq" id="WP_322776767.1">
    <property type="nucleotide sequence ID" value="NZ_JARJFB010000054.1"/>
</dbReference>
<comment type="subunit">
    <text evidence="7">Forms oligomers.</text>
</comment>
<keyword evidence="2 7" id="KW-0963">Cytoplasm</keyword>
<keyword evidence="10" id="KW-1185">Reference proteome</keyword>
<dbReference type="EMBL" id="JARJFB010000054">
    <property type="protein sequence ID" value="MEA0970870.1"/>
    <property type="molecule type" value="Genomic_DNA"/>
</dbReference>
<dbReference type="Proteomes" id="UP001291687">
    <property type="component" value="Unassembled WGS sequence"/>
</dbReference>
<evidence type="ECO:0000256" key="4">
    <source>
        <dbReference type="ARBA" id="ARBA00023015"/>
    </source>
</evidence>
<organism evidence="9 10">
    <name type="scientific">Candidatus Megaera venefica</name>
    <dbReference type="NCBI Taxonomy" id="2055910"/>
    <lineage>
        <taxon>Bacteria</taxon>
        <taxon>Pseudomonadati</taxon>
        <taxon>Pseudomonadota</taxon>
        <taxon>Alphaproteobacteria</taxon>
        <taxon>Rickettsiales</taxon>
        <taxon>Rickettsiaceae</taxon>
        <taxon>Candidatus Megaera</taxon>
    </lineage>
</organism>
<dbReference type="HAMAP" id="MF_01008">
    <property type="entry name" value="MraZ"/>
    <property type="match status" value="1"/>
</dbReference>
<gene>
    <name evidence="7" type="primary">mraZ</name>
    <name evidence="9" type="ORF">Megvenef_00839</name>
</gene>
<evidence type="ECO:0000259" key="8">
    <source>
        <dbReference type="PROSITE" id="PS51740"/>
    </source>
</evidence>
<dbReference type="SUPFAM" id="SSF89447">
    <property type="entry name" value="AbrB/MazE/MraZ-like"/>
    <property type="match status" value="1"/>
</dbReference>
<dbReference type="InterPro" id="IPR038619">
    <property type="entry name" value="MraZ_sf"/>
</dbReference>
<evidence type="ECO:0000256" key="7">
    <source>
        <dbReference type="HAMAP-Rule" id="MF_01008"/>
    </source>
</evidence>
<dbReference type="PANTHER" id="PTHR34701">
    <property type="entry name" value="TRANSCRIPTIONAL REGULATOR MRAZ"/>
    <property type="match status" value="1"/>
</dbReference>
<accession>A0ABU5NCH3</accession>
<feature type="domain" description="SpoVT-AbrB" evidence="8">
    <location>
        <begin position="7"/>
        <end position="54"/>
    </location>
</feature>
<evidence type="ECO:0000313" key="9">
    <source>
        <dbReference type="EMBL" id="MEA0970870.1"/>
    </source>
</evidence>
<dbReference type="InterPro" id="IPR035644">
    <property type="entry name" value="MraZ_C"/>
</dbReference>
<dbReference type="Gene3D" id="3.40.1550.20">
    <property type="entry name" value="Transcriptional regulator MraZ domain"/>
    <property type="match status" value="1"/>
</dbReference>